<dbReference type="SUPFAM" id="SSF52172">
    <property type="entry name" value="CheY-like"/>
    <property type="match status" value="1"/>
</dbReference>
<dbReference type="EMBL" id="VIKS01000004">
    <property type="protein sequence ID" value="TQV88345.1"/>
    <property type="molecule type" value="Genomic_DNA"/>
</dbReference>
<feature type="domain" description="Response regulatory" evidence="3">
    <location>
        <begin position="7"/>
        <end position="121"/>
    </location>
</feature>
<reference evidence="5 6" key="1">
    <citation type="submission" date="2019-07" db="EMBL/GenBank/DDBJ databases">
        <title>Draft genome for Aliikangiella sp. M105.</title>
        <authorList>
            <person name="Wang G."/>
        </authorList>
    </citation>
    <scope>NUCLEOTIDE SEQUENCE [LARGE SCALE GENOMIC DNA]</scope>
    <source>
        <strain evidence="5 6">M105</strain>
    </source>
</reference>
<keyword evidence="6" id="KW-1185">Reference proteome</keyword>
<dbReference type="Proteomes" id="UP000315439">
    <property type="component" value="Unassembled WGS sequence"/>
</dbReference>
<proteinExistence type="predicted"/>
<dbReference type="PROSITE" id="PS50930">
    <property type="entry name" value="HTH_LYTTR"/>
    <property type="match status" value="1"/>
</dbReference>
<evidence type="ECO:0000259" key="3">
    <source>
        <dbReference type="PROSITE" id="PS50110"/>
    </source>
</evidence>
<evidence type="ECO:0000256" key="2">
    <source>
        <dbReference type="PROSITE-ProRule" id="PRU00169"/>
    </source>
</evidence>
<dbReference type="PANTHER" id="PTHR37299:SF1">
    <property type="entry name" value="STAGE 0 SPORULATION PROTEIN A HOMOLOG"/>
    <property type="match status" value="1"/>
</dbReference>
<dbReference type="Pfam" id="PF00072">
    <property type="entry name" value="Response_reg"/>
    <property type="match status" value="1"/>
</dbReference>
<organism evidence="5 6">
    <name type="scientific">Aliikangiella coralliicola</name>
    <dbReference type="NCBI Taxonomy" id="2592383"/>
    <lineage>
        <taxon>Bacteria</taxon>
        <taxon>Pseudomonadati</taxon>
        <taxon>Pseudomonadota</taxon>
        <taxon>Gammaproteobacteria</taxon>
        <taxon>Oceanospirillales</taxon>
        <taxon>Pleioneaceae</taxon>
        <taxon>Aliikangiella</taxon>
    </lineage>
</organism>
<dbReference type="RefSeq" id="WP_142892853.1">
    <property type="nucleotide sequence ID" value="NZ_ML660162.1"/>
</dbReference>
<dbReference type="Pfam" id="PF04397">
    <property type="entry name" value="LytTR"/>
    <property type="match status" value="1"/>
</dbReference>
<sequence>MSKQSVSTIIVDDESLSRKLLRKLLSSDANVDLVGEYCDGETALNAILKQKPDLVLIDIQMPIMTGIETVRRLLPMERMPYVIFITAFDEHAIKAFELGAIDYLVKPINKDRFLKAMERAKSAIIQEQFYHLGQKMLELSDNLNAVRQPSSSVTKNKVVKVFKGEQLKQLEIKDIVWIEALNQYLKIHTMKNTYILSENLAQFSKKLNCEKFLRVHRSSIINLEHLRLVNKKGYGAYSLTLSNNVEVKLARSRTDLLECLLANAKE</sequence>
<dbReference type="Gene3D" id="2.40.50.1020">
    <property type="entry name" value="LytTr DNA-binding domain"/>
    <property type="match status" value="1"/>
</dbReference>
<protein>
    <submittedName>
        <fullName evidence="5">Response regulator transcription factor</fullName>
    </submittedName>
</protein>
<dbReference type="SMART" id="SM00448">
    <property type="entry name" value="REC"/>
    <property type="match status" value="1"/>
</dbReference>
<feature type="domain" description="HTH LytTR-type" evidence="4">
    <location>
        <begin position="159"/>
        <end position="263"/>
    </location>
</feature>
<dbReference type="PANTHER" id="PTHR37299">
    <property type="entry name" value="TRANSCRIPTIONAL REGULATOR-RELATED"/>
    <property type="match status" value="1"/>
</dbReference>
<keyword evidence="1" id="KW-0902">Two-component regulatory system</keyword>
<evidence type="ECO:0000313" key="5">
    <source>
        <dbReference type="EMBL" id="TQV88345.1"/>
    </source>
</evidence>
<dbReference type="Gene3D" id="3.40.50.2300">
    <property type="match status" value="1"/>
</dbReference>
<name>A0A545UFX6_9GAMM</name>
<dbReference type="InterPro" id="IPR001789">
    <property type="entry name" value="Sig_transdc_resp-reg_receiver"/>
</dbReference>
<dbReference type="OrthoDB" id="236568at2"/>
<dbReference type="InterPro" id="IPR007492">
    <property type="entry name" value="LytTR_DNA-bd_dom"/>
</dbReference>
<gene>
    <name evidence="5" type="ORF">FLL46_07410</name>
</gene>
<dbReference type="AlphaFoldDB" id="A0A545UFX6"/>
<evidence type="ECO:0000256" key="1">
    <source>
        <dbReference type="ARBA" id="ARBA00023012"/>
    </source>
</evidence>
<feature type="modified residue" description="4-aspartylphosphate" evidence="2">
    <location>
        <position position="58"/>
    </location>
</feature>
<evidence type="ECO:0000313" key="6">
    <source>
        <dbReference type="Proteomes" id="UP000315439"/>
    </source>
</evidence>
<dbReference type="GO" id="GO:0003677">
    <property type="term" value="F:DNA binding"/>
    <property type="evidence" value="ECO:0007669"/>
    <property type="project" value="InterPro"/>
</dbReference>
<evidence type="ECO:0000259" key="4">
    <source>
        <dbReference type="PROSITE" id="PS50930"/>
    </source>
</evidence>
<dbReference type="PROSITE" id="PS50110">
    <property type="entry name" value="RESPONSE_REGULATORY"/>
    <property type="match status" value="1"/>
</dbReference>
<dbReference type="InterPro" id="IPR046947">
    <property type="entry name" value="LytR-like"/>
</dbReference>
<keyword evidence="2" id="KW-0597">Phosphoprotein</keyword>
<accession>A0A545UFX6</accession>
<dbReference type="GO" id="GO:0000156">
    <property type="term" value="F:phosphorelay response regulator activity"/>
    <property type="evidence" value="ECO:0007669"/>
    <property type="project" value="InterPro"/>
</dbReference>
<dbReference type="SMART" id="SM00850">
    <property type="entry name" value="LytTR"/>
    <property type="match status" value="1"/>
</dbReference>
<dbReference type="InterPro" id="IPR011006">
    <property type="entry name" value="CheY-like_superfamily"/>
</dbReference>
<comment type="caution">
    <text evidence="5">The sequence shown here is derived from an EMBL/GenBank/DDBJ whole genome shotgun (WGS) entry which is preliminary data.</text>
</comment>